<organism evidence="1 2">
    <name type="scientific">Actinopolyspora mortivallis</name>
    <dbReference type="NCBI Taxonomy" id="33906"/>
    <lineage>
        <taxon>Bacteria</taxon>
        <taxon>Bacillati</taxon>
        <taxon>Actinomycetota</taxon>
        <taxon>Actinomycetes</taxon>
        <taxon>Actinopolysporales</taxon>
        <taxon>Actinopolysporaceae</taxon>
        <taxon>Actinopolyspora</taxon>
    </lineage>
</organism>
<keyword evidence="2" id="KW-1185">Reference proteome</keyword>
<dbReference type="Proteomes" id="UP000239352">
    <property type="component" value="Unassembled WGS sequence"/>
</dbReference>
<reference evidence="1 2" key="1">
    <citation type="submission" date="2018-03" db="EMBL/GenBank/DDBJ databases">
        <title>Actinopolyspora mortivallis from Sahara, screening for active biomolecules.</title>
        <authorList>
            <person name="Selama O."/>
            <person name="Wellington E.M.H."/>
            <person name="Hacene H."/>
        </authorList>
    </citation>
    <scope>NUCLEOTIDE SEQUENCE [LARGE SCALE GENOMIC DNA]</scope>
    <source>
        <strain evidence="1 2">M5A</strain>
    </source>
</reference>
<name>A0A2T0GWX2_ACTMO</name>
<dbReference type="InParanoid" id="A0A2T0GWX2"/>
<dbReference type="NCBIfam" id="TIGR00266">
    <property type="entry name" value="TIGR00266 family protein"/>
    <property type="match status" value="1"/>
</dbReference>
<dbReference type="InterPro" id="IPR036983">
    <property type="entry name" value="AIM24_sf"/>
</dbReference>
<dbReference type="Gene3D" id="3.60.160.10">
    <property type="entry name" value="Mitochondrial biogenesis AIM24"/>
    <property type="match status" value="1"/>
</dbReference>
<dbReference type="SUPFAM" id="SSF51219">
    <property type="entry name" value="TRAP-like"/>
    <property type="match status" value="1"/>
</dbReference>
<dbReference type="InterPro" id="IPR002838">
    <property type="entry name" value="AIM24"/>
</dbReference>
<dbReference type="RefSeq" id="WP_106113636.1">
    <property type="nucleotide sequence ID" value="NZ_PVSR01000012.1"/>
</dbReference>
<proteinExistence type="predicted"/>
<evidence type="ECO:0000313" key="2">
    <source>
        <dbReference type="Proteomes" id="UP000239352"/>
    </source>
</evidence>
<protein>
    <submittedName>
        <fullName evidence="1">TIGR00266 family protein</fullName>
    </submittedName>
</protein>
<evidence type="ECO:0000313" key="1">
    <source>
        <dbReference type="EMBL" id="PRW63610.1"/>
    </source>
</evidence>
<dbReference type="Pfam" id="PF01987">
    <property type="entry name" value="AIM24"/>
    <property type="match status" value="1"/>
</dbReference>
<dbReference type="PANTHER" id="PTHR43657:SF1">
    <property type="entry name" value="ALTERED INHERITANCE OF MITOCHONDRIA PROTEIN 24, MITOCHONDRIAL"/>
    <property type="match status" value="1"/>
</dbReference>
<gene>
    <name evidence="1" type="ORF">CEP50_09580</name>
</gene>
<dbReference type="InterPro" id="IPR016031">
    <property type="entry name" value="Trp_RNA-bd_attenuator-like_dom"/>
</dbReference>
<dbReference type="EMBL" id="PVSR01000012">
    <property type="protein sequence ID" value="PRW63610.1"/>
    <property type="molecule type" value="Genomic_DNA"/>
</dbReference>
<dbReference type="STRING" id="1050202.GCA_000384035_03195"/>
<sequence length="223" mass="23380">MQVRTRHSPSFGIARLVLAGGEVARTGVDAVATSSGITRTTTGRPGKLGAVTRALGGDSVPETGYAAGPQGGWLDVAPSFPGDVHTVEMDGRMGWTLARQSWLAAAGTVRLETSWSGFRPLFGGQPGFLVHASGQGQLVLACCGALDVHDLQTGEFMTVDTGHVVSYTDTVQCRLRQFEQGRAQSLRTGAGLVFDFAGPGRVVTQTRSPRRLLSWSQAQPGGG</sequence>
<accession>A0A2T0GWX2</accession>
<dbReference type="AlphaFoldDB" id="A0A2T0GWX2"/>
<comment type="caution">
    <text evidence="1">The sequence shown here is derived from an EMBL/GenBank/DDBJ whole genome shotgun (WGS) entry which is preliminary data.</text>
</comment>
<dbReference type="PANTHER" id="PTHR43657">
    <property type="entry name" value="TRYPTOPHAN RNA-BINDING ATTENUATOR PROTEIN-LIKE PROTEIN"/>
    <property type="match status" value="1"/>
</dbReference>